<dbReference type="CDD" id="cd07079">
    <property type="entry name" value="ALDH_F18-19_ProA-GPR"/>
    <property type="match status" value="1"/>
</dbReference>
<gene>
    <name evidence="7" type="primary">proA</name>
    <name evidence="9" type="ORF">HF682_08355</name>
</gene>
<dbReference type="GO" id="GO:0050661">
    <property type="term" value="F:NADP binding"/>
    <property type="evidence" value="ECO:0007669"/>
    <property type="project" value="InterPro"/>
</dbReference>
<dbReference type="RefSeq" id="WP_168876718.1">
    <property type="nucleotide sequence ID" value="NZ_JABAIM010000001.1"/>
</dbReference>
<sequence>MSTDLHAYMQGLGQQARAASRLMARAETAQKNAALLAIAEAIESRRSELVAANQADLDAARAAGLDSALLDRLALSDKAIATMIEGLQQIAALADPIGEITELKYRPTGIQVGKMRVPLGVIGIIYEARPNVTIDAAALCLKSGNATILRGGSEAIRANQVLARCIRDGLEQAGLPAEAVQVVDTTDRAAVGLLITMPEYVDVIVPRGGKGLIERISRDARVPVIKHLDGICHVYIDNDADVDMAIRVADNAKTQRYAPCNTMETLLVHQDIAATVLPQLADIYRRKEVELRGCPATQALLPGIKAATEEDWVTEYLAPILSIRIVADLDAAIEHINHYGSHHTDSIITEHYSKARRFLREVDSSSVMINASTRFADGFEYGLGAEIGISTDKLHARGPVGLDGLTSQKYVVFGNGEIRQ</sequence>
<evidence type="ECO:0000256" key="1">
    <source>
        <dbReference type="ARBA" id="ARBA00004985"/>
    </source>
</evidence>
<comment type="similarity">
    <text evidence="7">Belongs to the gamma-glutamyl phosphate reductase family.</text>
</comment>
<keyword evidence="4 7" id="KW-0521">NADP</keyword>
<dbReference type="InterPro" id="IPR016162">
    <property type="entry name" value="Ald_DH_N"/>
</dbReference>
<comment type="catalytic activity">
    <reaction evidence="6 7">
        <text>L-glutamate 5-semialdehyde + phosphate + NADP(+) = L-glutamyl 5-phosphate + NADPH + H(+)</text>
        <dbReference type="Rhea" id="RHEA:19541"/>
        <dbReference type="ChEBI" id="CHEBI:15378"/>
        <dbReference type="ChEBI" id="CHEBI:43474"/>
        <dbReference type="ChEBI" id="CHEBI:57783"/>
        <dbReference type="ChEBI" id="CHEBI:58066"/>
        <dbReference type="ChEBI" id="CHEBI:58274"/>
        <dbReference type="ChEBI" id="CHEBI:58349"/>
        <dbReference type="EC" id="1.2.1.41"/>
    </reaction>
</comment>
<dbReference type="InterPro" id="IPR015590">
    <property type="entry name" value="Aldehyde_DH_dom"/>
</dbReference>
<dbReference type="InterPro" id="IPR000965">
    <property type="entry name" value="GPR_dom"/>
</dbReference>
<keyword evidence="7" id="KW-0963">Cytoplasm</keyword>
<dbReference type="UniPathway" id="UPA00098">
    <property type="reaction ID" value="UER00360"/>
</dbReference>
<dbReference type="GO" id="GO:0055129">
    <property type="term" value="P:L-proline biosynthetic process"/>
    <property type="evidence" value="ECO:0007669"/>
    <property type="project" value="UniProtKB-UniRule"/>
</dbReference>
<evidence type="ECO:0000313" key="9">
    <source>
        <dbReference type="EMBL" id="NLR75169.1"/>
    </source>
</evidence>
<dbReference type="InterPro" id="IPR016163">
    <property type="entry name" value="Ald_DH_C"/>
</dbReference>
<dbReference type="PIRSF" id="PIRSF000151">
    <property type="entry name" value="GPR"/>
    <property type="match status" value="1"/>
</dbReference>
<dbReference type="EC" id="1.2.1.41" evidence="7"/>
<keyword evidence="10" id="KW-1185">Reference proteome</keyword>
<comment type="subcellular location">
    <subcellularLocation>
        <location evidence="7">Cytoplasm</location>
    </subcellularLocation>
</comment>
<organism evidence="9 10">
    <name type="scientific">Leeia aquatica</name>
    <dbReference type="NCBI Taxonomy" id="2725557"/>
    <lineage>
        <taxon>Bacteria</taxon>
        <taxon>Pseudomonadati</taxon>
        <taxon>Pseudomonadota</taxon>
        <taxon>Betaproteobacteria</taxon>
        <taxon>Neisseriales</taxon>
        <taxon>Leeiaceae</taxon>
        <taxon>Leeia</taxon>
    </lineage>
</organism>
<name>A0A847SCW0_9NEIS</name>
<protein>
    <recommendedName>
        <fullName evidence="7">Gamma-glutamyl phosphate reductase</fullName>
        <shortName evidence="7">GPR</shortName>
        <ecNumber evidence="7">1.2.1.41</ecNumber>
    </recommendedName>
    <alternativeName>
        <fullName evidence="7">Glutamate-5-semialdehyde dehydrogenase</fullName>
    </alternativeName>
    <alternativeName>
        <fullName evidence="7">Glutamyl-gamma-semialdehyde dehydrogenase</fullName>
        <shortName evidence="7">GSA dehydrogenase</shortName>
    </alternativeName>
</protein>
<proteinExistence type="inferred from homology"/>
<evidence type="ECO:0000256" key="4">
    <source>
        <dbReference type="ARBA" id="ARBA00022857"/>
    </source>
</evidence>
<comment type="function">
    <text evidence="7">Catalyzes the NADPH-dependent reduction of L-glutamate 5-phosphate into L-glutamate 5-semialdehyde and phosphate. The product spontaneously undergoes cyclization to form 1-pyrroline-5-carboxylate.</text>
</comment>
<feature type="domain" description="Aldehyde dehydrogenase" evidence="8">
    <location>
        <begin position="313"/>
        <end position="376"/>
    </location>
</feature>
<dbReference type="NCBIfam" id="TIGR00407">
    <property type="entry name" value="proA"/>
    <property type="match status" value="1"/>
</dbReference>
<evidence type="ECO:0000256" key="7">
    <source>
        <dbReference type="HAMAP-Rule" id="MF_00412"/>
    </source>
</evidence>
<dbReference type="PANTHER" id="PTHR11063">
    <property type="entry name" value="GLUTAMATE SEMIALDEHYDE DEHYDROGENASE"/>
    <property type="match status" value="1"/>
</dbReference>
<evidence type="ECO:0000256" key="3">
    <source>
        <dbReference type="ARBA" id="ARBA00022650"/>
    </source>
</evidence>
<keyword evidence="2 7" id="KW-0028">Amino-acid biosynthesis</keyword>
<dbReference type="PROSITE" id="PS01223">
    <property type="entry name" value="PROA"/>
    <property type="match status" value="1"/>
</dbReference>
<dbReference type="AlphaFoldDB" id="A0A847SCW0"/>
<accession>A0A847SCW0</accession>
<evidence type="ECO:0000256" key="5">
    <source>
        <dbReference type="ARBA" id="ARBA00023002"/>
    </source>
</evidence>
<evidence type="ECO:0000256" key="6">
    <source>
        <dbReference type="ARBA" id="ARBA00049024"/>
    </source>
</evidence>
<comment type="caution">
    <text evidence="9">The sequence shown here is derived from an EMBL/GenBank/DDBJ whole genome shotgun (WGS) entry which is preliminary data.</text>
</comment>
<dbReference type="FunFam" id="3.40.309.10:FF:000006">
    <property type="entry name" value="Gamma-glutamyl phosphate reductase"/>
    <property type="match status" value="1"/>
</dbReference>
<dbReference type="GO" id="GO:0005737">
    <property type="term" value="C:cytoplasm"/>
    <property type="evidence" value="ECO:0007669"/>
    <property type="project" value="UniProtKB-SubCell"/>
</dbReference>
<dbReference type="GO" id="GO:0004350">
    <property type="term" value="F:glutamate-5-semialdehyde dehydrogenase activity"/>
    <property type="evidence" value="ECO:0007669"/>
    <property type="project" value="UniProtKB-UniRule"/>
</dbReference>
<dbReference type="Gene3D" id="3.40.605.10">
    <property type="entry name" value="Aldehyde Dehydrogenase, Chain A, domain 1"/>
    <property type="match status" value="1"/>
</dbReference>
<evidence type="ECO:0000256" key="2">
    <source>
        <dbReference type="ARBA" id="ARBA00022605"/>
    </source>
</evidence>
<dbReference type="InterPro" id="IPR012134">
    <property type="entry name" value="Glu-5-SA_DH"/>
</dbReference>
<dbReference type="InterPro" id="IPR016161">
    <property type="entry name" value="Ald_DH/histidinol_DH"/>
</dbReference>
<keyword evidence="3 7" id="KW-0641">Proline biosynthesis</keyword>
<reference evidence="9 10" key="1">
    <citation type="submission" date="2020-04" db="EMBL/GenBank/DDBJ databases">
        <title>Draft genome of Leeia sp. IMCC25680.</title>
        <authorList>
            <person name="Song J."/>
            <person name="Cho J.-C."/>
        </authorList>
    </citation>
    <scope>NUCLEOTIDE SEQUENCE [LARGE SCALE GENOMIC DNA]</scope>
    <source>
        <strain evidence="9 10">IMCC25680</strain>
    </source>
</reference>
<evidence type="ECO:0000259" key="8">
    <source>
        <dbReference type="Pfam" id="PF00171"/>
    </source>
</evidence>
<dbReference type="Pfam" id="PF00171">
    <property type="entry name" value="Aldedh"/>
    <property type="match status" value="2"/>
</dbReference>
<feature type="domain" description="Aldehyde dehydrogenase" evidence="8">
    <location>
        <begin position="14"/>
        <end position="286"/>
    </location>
</feature>
<dbReference type="EMBL" id="JABAIM010000001">
    <property type="protein sequence ID" value="NLR75169.1"/>
    <property type="molecule type" value="Genomic_DNA"/>
</dbReference>
<dbReference type="Proteomes" id="UP000587991">
    <property type="component" value="Unassembled WGS sequence"/>
</dbReference>
<dbReference type="Gene3D" id="3.40.309.10">
    <property type="entry name" value="Aldehyde Dehydrogenase, Chain A, domain 2"/>
    <property type="match status" value="1"/>
</dbReference>
<dbReference type="NCBIfam" id="NF001221">
    <property type="entry name" value="PRK00197.1"/>
    <property type="match status" value="1"/>
</dbReference>
<dbReference type="HAMAP" id="MF_00412">
    <property type="entry name" value="ProA"/>
    <property type="match status" value="1"/>
</dbReference>
<dbReference type="InterPro" id="IPR020593">
    <property type="entry name" value="G-glutamylP_reductase_CS"/>
</dbReference>
<comment type="pathway">
    <text evidence="1 7">Amino-acid biosynthesis; L-proline biosynthesis; L-glutamate 5-semialdehyde from L-glutamate: step 2/2.</text>
</comment>
<evidence type="ECO:0000313" key="10">
    <source>
        <dbReference type="Proteomes" id="UP000587991"/>
    </source>
</evidence>
<dbReference type="PANTHER" id="PTHR11063:SF8">
    <property type="entry name" value="DELTA-1-PYRROLINE-5-CARBOXYLATE SYNTHASE"/>
    <property type="match status" value="1"/>
</dbReference>
<dbReference type="SUPFAM" id="SSF53720">
    <property type="entry name" value="ALDH-like"/>
    <property type="match status" value="1"/>
</dbReference>
<keyword evidence="5 7" id="KW-0560">Oxidoreductase</keyword>